<dbReference type="InterPro" id="IPR035906">
    <property type="entry name" value="MetI-like_sf"/>
</dbReference>
<comment type="caution">
    <text evidence="8">The sequence shown here is derived from an EMBL/GenBank/DDBJ whole genome shotgun (WGS) entry which is preliminary data.</text>
</comment>
<evidence type="ECO:0000256" key="7">
    <source>
        <dbReference type="SAM" id="Phobius"/>
    </source>
</evidence>
<dbReference type="PANTHER" id="PTHR43005">
    <property type="entry name" value="BLR7065 PROTEIN"/>
    <property type="match status" value="1"/>
</dbReference>
<sequence>MEKRSGWTAFWMILPTILVISIVAFFPLFKTFYDSFYSFGLRPGIERRFVGLQNYFRLFEDTRFIMAL</sequence>
<evidence type="ECO:0000313" key="8">
    <source>
        <dbReference type="EMBL" id="KUK22968.1"/>
    </source>
</evidence>
<keyword evidence="4 7" id="KW-0812">Transmembrane</keyword>
<dbReference type="EMBL" id="LGFG01000069">
    <property type="protein sequence ID" value="KUK22968.1"/>
    <property type="molecule type" value="Genomic_DNA"/>
</dbReference>
<gene>
    <name evidence="8" type="ORF">XD57_0929</name>
</gene>
<proteinExistence type="predicted"/>
<evidence type="ECO:0000256" key="4">
    <source>
        <dbReference type="ARBA" id="ARBA00022692"/>
    </source>
</evidence>
<organism evidence="8 9">
    <name type="scientific">Thermotoga petrophila</name>
    <dbReference type="NCBI Taxonomy" id="93929"/>
    <lineage>
        <taxon>Bacteria</taxon>
        <taxon>Thermotogati</taxon>
        <taxon>Thermotogota</taxon>
        <taxon>Thermotogae</taxon>
        <taxon>Thermotogales</taxon>
        <taxon>Thermotogaceae</taxon>
        <taxon>Thermotoga</taxon>
    </lineage>
</organism>
<keyword evidence="6 7" id="KW-0472">Membrane</keyword>
<protein>
    <submittedName>
        <fullName evidence="8">ABC-type transporter, integral membrane subunit</fullName>
    </submittedName>
</protein>
<dbReference type="GO" id="GO:0005886">
    <property type="term" value="C:plasma membrane"/>
    <property type="evidence" value="ECO:0007669"/>
    <property type="project" value="UniProtKB-SubCell"/>
</dbReference>
<dbReference type="Proteomes" id="UP000058636">
    <property type="component" value="Unassembled WGS sequence"/>
</dbReference>
<evidence type="ECO:0000256" key="1">
    <source>
        <dbReference type="ARBA" id="ARBA00004651"/>
    </source>
</evidence>
<keyword evidence="5 7" id="KW-1133">Transmembrane helix</keyword>
<feature type="non-terminal residue" evidence="8">
    <location>
        <position position="68"/>
    </location>
</feature>
<evidence type="ECO:0000256" key="3">
    <source>
        <dbReference type="ARBA" id="ARBA00022475"/>
    </source>
</evidence>
<dbReference type="AlphaFoldDB" id="A0A101EQE3"/>
<evidence type="ECO:0000256" key="6">
    <source>
        <dbReference type="ARBA" id="ARBA00023136"/>
    </source>
</evidence>
<comment type="subcellular location">
    <subcellularLocation>
        <location evidence="1">Cell membrane</location>
        <topology evidence="1">Multi-pass membrane protein</topology>
    </subcellularLocation>
</comment>
<keyword evidence="2" id="KW-0813">Transport</keyword>
<feature type="transmembrane region" description="Helical" evidence="7">
    <location>
        <begin position="7"/>
        <end position="29"/>
    </location>
</feature>
<reference evidence="8 9" key="1">
    <citation type="journal article" date="2015" name="MBio">
        <title>Genome-Resolved Metagenomic Analysis Reveals Roles for Candidate Phyla and Other Microbial Community Members in Biogeochemical Transformations in Oil Reservoirs.</title>
        <authorList>
            <person name="Hu P."/>
            <person name="Tom L."/>
            <person name="Singh A."/>
            <person name="Thomas B.C."/>
            <person name="Baker B.J."/>
            <person name="Piceno Y.M."/>
            <person name="Andersen G.L."/>
            <person name="Banfield J.F."/>
        </authorList>
    </citation>
    <scope>NUCLEOTIDE SEQUENCE [LARGE SCALE GENOMIC DNA]</scope>
    <source>
        <strain evidence="8">46_26</strain>
    </source>
</reference>
<evidence type="ECO:0000256" key="5">
    <source>
        <dbReference type="ARBA" id="ARBA00022989"/>
    </source>
</evidence>
<dbReference type="Gene3D" id="1.10.3720.10">
    <property type="entry name" value="MetI-like"/>
    <property type="match status" value="1"/>
</dbReference>
<dbReference type="PANTHER" id="PTHR43005:SF1">
    <property type="entry name" value="SPERMIDINE_PUTRESCINE TRANSPORT SYSTEM PERMEASE PROTEIN"/>
    <property type="match status" value="1"/>
</dbReference>
<dbReference type="SUPFAM" id="SSF161098">
    <property type="entry name" value="MetI-like"/>
    <property type="match status" value="1"/>
</dbReference>
<evidence type="ECO:0000313" key="9">
    <source>
        <dbReference type="Proteomes" id="UP000058636"/>
    </source>
</evidence>
<name>A0A101EQE3_9THEM</name>
<keyword evidence="3" id="KW-1003">Cell membrane</keyword>
<evidence type="ECO:0000256" key="2">
    <source>
        <dbReference type="ARBA" id="ARBA00022448"/>
    </source>
</evidence>
<accession>A0A101EQE3</accession>